<keyword evidence="3" id="KW-1185">Reference proteome</keyword>
<evidence type="ECO:0000313" key="2">
    <source>
        <dbReference type="EMBL" id="SDB82865.1"/>
    </source>
</evidence>
<dbReference type="AlphaFoldDB" id="A0A1G6GMD0"/>
<proteinExistence type="predicted"/>
<dbReference type="Proteomes" id="UP000242501">
    <property type="component" value="Unassembled WGS sequence"/>
</dbReference>
<evidence type="ECO:0008006" key="4">
    <source>
        <dbReference type="Google" id="ProtNLM"/>
    </source>
</evidence>
<evidence type="ECO:0000256" key="1">
    <source>
        <dbReference type="SAM" id="SignalP"/>
    </source>
</evidence>
<dbReference type="STRING" id="1219383.SAMN05421733_101384"/>
<gene>
    <name evidence="2" type="ORF">SAMN05421733_101384</name>
</gene>
<organism evidence="2 3">
    <name type="scientific">Acinetobacter boissieri</name>
    <dbReference type="NCBI Taxonomy" id="1219383"/>
    <lineage>
        <taxon>Bacteria</taxon>
        <taxon>Pseudomonadati</taxon>
        <taxon>Pseudomonadota</taxon>
        <taxon>Gammaproteobacteria</taxon>
        <taxon>Moraxellales</taxon>
        <taxon>Moraxellaceae</taxon>
        <taxon>Acinetobacter</taxon>
    </lineage>
</organism>
<accession>A0A1G6GMD0</accession>
<protein>
    <recommendedName>
        <fullName evidence="4">Beta-barrel assembly machine subunit BamC</fullName>
    </recommendedName>
</protein>
<reference evidence="3" key="1">
    <citation type="submission" date="2016-09" db="EMBL/GenBank/DDBJ databases">
        <authorList>
            <person name="Varghese N."/>
            <person name="Submissions S."/>
        </authorList>
    </citation>
    <scope>NUCLEOTIDE SEQUENCE [LARGE SCALE GENOMIC DNA]</scope>
    <source>
        <strain evidence="3">ANC 4422</strain>
    </source>
</reference>
<keyword evidence="1" id="KW-0732">Signal</keyword>
<dbReference type="EMBL" id="FMYL01000001">
    <property type="protein sequence ID" value="SDB82865.1"/>
    <property type="molecule type" value="Genomic_DNA"/>
</dbReference>
<feature type="chain" id="PRO_5017325477" description="Beta-barrel assembly machine subunit BamC" evidence="1">
    <location>
        <begin position="20"/>
        <end position="206"/>
    </location>
</feature>
<sequence>MMQLRVSMSVALLSALAMTGCSTLSTKLAVNNGSLNYKKAENVEPLKYPQGIDARAATPLYPAPIINPVALEKAPDFENQKGNRFAMPRPFEQVQNRTQAKKAQNQYLRPVVLFDAKRNPLLKVSGKSDTIWQYTLATLSSLNYSVKGQNPTRYEATIQVNQKTYVLKLSAVGKENTLVVFNPDNSFADQTQAEELLGQIAQNWPA</sequence>
<feature type="signal peptide" evidence="1">
    <location>
        <begin position="1"/>
        <end position="19"/>
    </location>
</feature>
<dbReference type="PROSITE" id="PS51257">
    <property type="entry name" value="PROKAR_LIPOPROTEIN"/>
    <property type="match status" value="1"/>
</dbReference>
<name>A0A1G6GMD0_9GAMM</name>
<evidence type="ECO:0000313" key="3">
    <source>
        <dbReference type="Proteomes" id="UP000242501"/>
    </source>
</evidence>